<dbReference type="OrthoDB" id="1933717at2759"/>
<reference evidence="1" key="1">
    <citation type="submission" date="2020-01" db="EMBL/GenBank/DDBJ databases">
        <title>Genome sequence of Kobresia littledalei, the first chromosome-level genome in the family Cyperaceae.</title>
        <authorList>
            <person name="Qu G."/>
        </authorList>
    </citation>
    <scope>NUCLEOTIDE SEQUENCE</scope>
    <source>
        <strain evidence="1">C.B.Clarke</strain>
        <tissue evidence="1">Leaf</tissue>
    </source>
</reference>
<dbReference type="AlphaFoldDB" id="A0A833RN06"/>
<name>A0A833RN06_9POAL</name>
<dbReference type="PANTHER" id="PTHR45274:SF2">
    <property type="entry name" value="NAD(P)-BINDING ROSSMANN-FOLD SUPERFAMILY PROTEIN"/>
    <property type="match status" value="1"/>
</dbReference>
<keyword evidence="2" id="KW-1185">Reference proteome</keyword>
<protein>
    <submittedName>
        <fullName evidence="1">Dehydrogenase/reductase SDR family member 7</fullName>
    </submittedName>
</protein>
<evidence type="ECO:0000313" key="2">
    <source>
        <dbReference type="Proteomes" id="UP000623129"/>
    </source>
</evidence>
<dbReference type="GO" id="GO:0016020">
    <property type="term" value="C:membrane"/>
    <property type="evidence" value="ECO:0007669"/>
    <property type="project" value="TreeGrafter"/>
</dbReference>
<sequence length="128" mass="14652">MEKNIGFFQPPPAVRRNPVRATLPLPPSPSRAMLPLRPFSLLSPPSLVSERRYCYLAMHGQFKQKKYSGGSEKRVPSERCAELTIVAATHGLKETWILYKPVLLVMYLGQYMPTVGYWLMDKAFRLKL</sequence>
<organism evidence="1 2">
    <name type="scientific">Carex littledalei</name>
    <dbReference type="NCBI Taxonomy" id="544730"/>
    <lineage>
        <taxon>Eukaryota</taxon>
        <taxon>Viridiplantae</taxon>
        <taxon>Streptophyta</taxon>
        <taxon>Embryophyta</taxon>
        <taxon>Tracheophyta</taxon>
        <taxon>Spermatophyta</taxon>
        <taxon>Magnoliopsida</taxon>
        <taxon>Liliopsida</taxon>
        <taxon>Poales</taxon>
        <taxon>Cyperaceae</taxon>
        <taxon>Cyperoideae</taxon>
        <taxon>Cariceae</taxon>
        <taxon>Carex</taxon>
        <taxon>Carex subgen. Euthyceras</taxon>
    </lineage>
</organism>
<dbReference type="PANTHER" id="PTHR45274">
    <property type="entry name" value="NAD(P)-BINDING ROSSMANN-FOLD SUPERFAMILY PROTEIN"/>
    <property type="match status" value="1"/>
</dbReference>
<gene>
    <name evidence="1" type="ORF">FCM35_KLT17956</name>
</gene>
<evidence type="ECO:0000313" key="1">
    <source>
        <dbReference type="EMBL" id="KAF3337369.1"/>
    </source>
</evidence>
<dbReference type="Proteomes" id="UP000623129">
    <property type="component" value="Unassembled WGS sequence"/>
</dbReference>
<comment type="caution">
    <text evidence="1">The sequence shown here is derived from an EMBL/GenBank/DDBJ whole genome shotgun (WGS) entry which is preliminary data.</text>
</comment>
<proteinExistence type="predicted"/>
<accession>A0A833RN06</accession>
<dbReference type="EMBL" id="SWLB01000006">
    <property type="protein sequence ID" value="KAF3337369.1"/>
    <property type="molecule type" value="Genomic_DNA"/>
</dbReference>